<keyword evidence="4 6" id="KW-0067">ATP-binding</keyword>
<dbReference type="RefSeq" id="WP_014857897.1">
    <property type="nucleotide sequence ID" value="NZ_BJNI01000026.1"/>
</dbReference>
<feature type="domain" description="ABC transporter" evidence="5">
    <location>
        <begin position="21"/>
        <end position="253"/>
    </location>
</feature>
<dbReference type="PROSITE" id="PS00211">
    <property type="entry name" value="ABC_TRANSPORTER_1"/>
    <property type="match status" value="1"/>
</dbReference>
<dbReference type="EMBL" id="WISZ01000064">
    <property type="protein sequence ID" value="MQX08023.1"/>
    <property type="molecule type" value="Genomic_DNA"/>
</dbReference>
<evidence type="ECO:0000313" key="7">
    <source>
        <dbReference type="Proteomes" id="UP000466694"/>
    </source>
</evidence>
<dbReference type="InterPro" id="IPR050166">
    <property type="entry name" value="ABC_transporter_ATP-bind"/>
</dbReference>
<dbReference type="Proteomes" id="UP000466694">
    <property type="component" value="Unassembled WGS sequence"/>
</dbReference>
<dbReference type="PROSITE" id="PS50893">
    <property type="entry name" value="ABC_TRANSPORTER_2"/>
    <property type="match status" value="1"/>
</dbReference>
<dbReference type="GO" id="GO:0005524">
    <property type="term" value="F:ATP binding"/>
    <property type="evidence" value="ECO:0007669"/>
    <property type="project" value="UniProtKB-KW"/>
</dbReference>
<protein>
    <submittedName>
        <fullName evidence="6">ATP-binding cassette domain-containing protein</fullName>
    </submittedName>
</protein>
<dbReference type="PANTHER" id="PTHR42788">
    <property type="entry name" value="TAURINE IMPORT ATP-BINDING PROTEIN-RELATED"/>
    <property type="match status" value="1"/>
</dbReference>
<sequence>MLDQVTNPSTSAPVATATSKLVVEGVSKWFRTPRATIHALDNVSMQVAAGEVVCVVGPSGCGKSSLLDIIAGLSKPDAGHVLADGLPVTGPGRQRLVVFQEPSLFPWLNVFGNVMFGLRLCPELSNGERREIAHQYLALVGLEKFEGAHVHELSGGMKQRVALARALAPDPQVLLMDEPFGALDAMTREHLYDDIQRIWSDSRKTVVFVTHNMREAACLGDRVLLMSKAPGRIVQHFEIPLPRPRSIYDVELIGHAGRVADALRGTIGGGVTE</sequence>
<comment type="similarity">
    <text evidence="1">Belongs to the ABC transporter superfamily.</text>
</comment>
<organism evidence="6 7">
    <name type="scientific">Rhizobium fredii</name>
    <name type="common">Sinorhizobium fredii</name>
    <dbReference type="NCBI Taxonomy" id="380"/>
    <lineage>
        <taxon>Bacteria</taxon>
        <taxon>Pseudomonadati</taxon>
        <taxon>Pseudomonadota</taxon>
        <taxon>Alphaproteobacteria</taxon>
        <taxon>Hyphomicrobiales</taxon>
        <taxon>Rhizobiaceae</taxon>
        <taxon>Sinorhizobium/Ensifer group</taxon>
        <taxon>Sinorhizobium</taxon>
    </lineage>
</organism>
<evidence type="ECO:0000256" key="4">
    <source>
        <dbReference type="ARBA" id="ARBA00022840"/>
    </source>
</evidence>
<keyword evidence="2" id="KW-0813">Transport</keyword>
<dbReference type="InterPro" id="IPR017871">
    <property type="entry name" value="ABC_transporter-like_CS"/>
</dbReference>
<dbReference type="Gene3D" id="3.40.50.300">
    <property type="entry name" value="P-loop containing nucleotide triphosphate hydrolases"/>
    <property type="match status" value="1"/>
</dbReference>
<evidence type="ECO:0000256" key="2">
    <source>
        <dbReference type="ARBA" id="ARBA00022448"/>
    </source>
</evidence>
<reference evidence="6 7" key="1">
    <citation type="journal article" date="2013" name="Genome Biol.">
        <title>Comparative genomics of the core and accessory genomes of 48 Sinorhizobium strains comprising five genospecies.</title>
        <authorList>
            <person name="Sugawara M."/>
            <person name="Epstein B."/>
            <person name="Badgley B.D."/>
            <person name="Unno T."/>
            <person name="Xu L."/>
            <person name="Reese J."/>
            <person name="Gyaneshwar P."/>
            <person name="Denny R."/>
            <person name="Mudge J."/>
            <person name="Bharti A.K."/>
            <person name="Farmer A.D."/>
            <person name="May G.D."/>
            <person name="Woodward J.E."/>
            <person name="Medigue C."/>
            <person name="Vallenet D."/>
            <person name="Lajus A."/>
            <person name="Rouy Z."/>
            <person name="Martinez-Vaz B."/>
            <person name="Tiffin P."/>
            <person name="Young N.D."/>
            <person name="Sadowsky M.J."/>
        </authorList>
    </citation>
    <scope>NUCLEOTIDE SEQUENCE [LARGE SCALE GENOMIC DNA]</scope>
    <source>
        <strain evidence="6 7">USDA205</strain>
    </source>
</reference>
<evidence type="ECO:0000313" key="6">
    <source>
        <dbReference type="EMBL" id="MQX08023.1"/>
    </source>
</evidence>
<dbReference type="GO" id="GO:0016887">
    <property type="term" value="F:ATP hydrolysis activity"/>
    <property type="evidence" value="ECO:0007669"/>
    <property type="project" value="InterPro"/>
</dbReference>
<dbReference type="Pfam" id="PF00005">
    <property type="entry name" value="ABC_tran"/>
    <property type="match status" value="1"/>
</dbReference>
<dbReference type="CDD" id="cd03293">
    <property type="entry name" value="ABC_NrtD_SsuB_transporters"/>
    <property type="match status" value="1"/>
</dbReference>
<dbReference type="InterPro" id="IPR003593">
    <property type="entry name" value="AAA+_ATPase"/>
</dbReference>
<gene>
    <name evidence="6" type="ORF">GHK48_06770</name>
</gene>
<accession>A0A844A4X1</accession>
<proteinExistence type="inferred from homology"/>
<evidence type="ECO:0000259" key="5">
    <source>
        <dbReference type="PROSITE" id="PS50893"/>
    </source>
</evidence>
<comment type="caution">
    <text evidence="6">The sequence shown here is derived from an EMBL/GenBank/DDBJ whole genome shotgun (WGS) entry which is preliminary data.</text>
</comment>
<evidence type="ECO:0000256" key="3">
    <source>
        <dbReference type="ARBA" id="ARBA00022741"/>
    </source>
</evidence>
<evidence type="ECO:0000256" key="1">
    <source>
        <dbReference type="ARBA" id="ARBA00005417"/>
    </source>
</evidence>
<dbReference type="AlphaFoldDB" id="A0A844A4X1"/>
<dbReference type="InterPro" id="IPR003439">
    <property type="entry name" value="ABC_transporter-like_ATP-bd"/>
</dbReference>
<dbReference type="InterPro" id="IPR027417">
    <property type="entry name" value="P-loop_NTPase"/>
</dbReference>
<dbReference type="SMART" id="SM00382">
    <property type="entry name" value="AAA"/>
    <property type="match status" value="1"/>
</dbReference>
<keyword evidence="3" id="KW-0547">Nucleotide-binding</keyword>
<dbReference type="PANTHER" id="PTHR42788:SF13">
    <property type="entry name" value="ALIPHATIC SULFONATES IMPORT ATP-BINDING PROTEIN SSUB"/>
    <property type="match status" value="1"/>
</dbReference>
<name>A0A844A4X1_RHIFR</name>
<dbReference type="SUPFAM" id="SSF52540">
    <property type="entry name" value="P-loop containing nucleoside triphosphate hydrolases"/>
    <property type="match status" value="1"/>
</dbReference>